<dbReference type="AlphaFoldDB" id="A0A1T5BI30"/>
<sequence>MSYMNIRLPGIMNSLRAMAIFVILLISLNSALAQQNFTQVKAAFERYQSGAYYEKVFIHTDREFYLAGELMWFKSYNTDAATNRPSVLSKVTYLELFDANKKSVLQTKIPINGGSGNGSVFLPLSLQSGNYVLRAYTSWMMNFGPDLFFEKKITILNSLSPGGVEPVSALSYDVQFFPEGGNLLANVENKVAFRVTNSGGFGESFRGAVIDERNDTVARFQPLKFGIGNFSFMPAANKKYRAIVYVKGNSQTVSAELPTVRTSGYNLKVITAGPGQVNVKVNSVQNSGPVYLFIHNRQQTKVAEVGVIENGTASFNVDIAKLDEGISHFTIFNSDLRPVAERLYFKRPKRQLAIQATTDKRDYSQRNKVNIGVEAQLNNRPAEADMSVAIYKLDSLSSASGTDFFNYQWLSSELKGNVEQADYYFRESGSEIDQALDNLMLTHGWRRFQWTDVLKGQEPVINHIPEFDGHIITGTIKDRNTGRPASGIMTFLSIPSKRTQIYSSRSDENGKIRFFTKGLQGPGEAVVQTNLMQDSSYVIEISNPFSEALPQTLAGVFKVPGVSYSLLQDHHVNTQVQNVYFANKLRSFKASSVDSTSFYGQPEFIYNLDDFVRFKTTEEVLREYVPAVVIFRQRNNFNVVVDKKTASGPVGSVPLIILDGVPIFDRGNKIMAYDPAKIQRLEVSTKNSFLGDTTFNSIVNFTSFKGNLEGFELDPRDLVIDYEGLQLQREFFSPLYETEVERSSRLPDMRQLLYWSPNVRTDKNGKSSVSFYTSDQSGKYVVVIQGITADGKPGSAAATFEVNNSQGN</sequence>
<gene>
    <name evidence="1" type="ORF">SAMN05661099_1567</name>
</gene>
<dbReference type="Proteomes" id="UP000189981">
    <property type="component" value="Unassembled WGS sequence"/>
</dbReference>
<reference evidence="2" key="1">
    <citation type="submission" date="2017-02" db="EMBL/GenBank/DDBJ databases">
        <authorList>
            <person name="Varghese N."/>
            <person name="Submissions S."/>
        </authorList>
    </citation>
    <scope>NUCLEOTIDE SEQUENCE [LARGE SCALE GENOMIC DNA]</scope>
    <source>
        <strain evidence="2">DSM 22385</strain>
    </source>
</reference>
<dbReference type="EMBL" id="FUYR01000001">
    <property type="protein sequence ID" value="SKB46473.1"/>
    <property type="molecule type" value="Genomic_DNA"/>
</dbReference>
<dbReference type="Gene3D" id="2.60.40.1930">
    <property type="match status" value="1"/>
</dbReference>
<protein>
    <recommendedName>
        <fullName evidence="3">MG2 domain-containing protein</fullName>
    </recommendedName>
</protein>
<dbReference type="STRING" id="572036.SAMN05661099_1567"/>
<keyword evidence="2" id="KW-1185">Reference proteome</keyword>
<evidence type="ECO:0000313" key="2">
    <source>
        <dbReference type="Proteomes" id="UP000189981"/>
    </source>
</evidence>
<evidence type="ECO:0000313" key="1">
    <source>
        <dbReference type="EMBL" id="SKB46473.1"/>
    </source>
</evidence>
<name>A0A1T5BI30_9SPHI</name>
<accession>A0A1T5BI30</accession>
<proteinExistence type="predicted"/>
<organism evidence="1 2">
    <name type="scientific">Daejeonella lutea</name>
    <dbReference type="NCBI Taxonomy" id="572036"/>
    <lineage>
        <taxon>Bacteria</taxon>
        <taxon>Pseudomonadati</taxon>
        <taxon>Bacteroidota</taxon>
        <taxon>Sphingobacteriia</taxon>
        <taxon>Sphingobacteriales</taxon>
        <taxon>Sphingobacteriaceae</taxon>
        <taxon>Daejeonella</taxon>
    </lineage>
</organism>
<evidence type="ECO:0008006" key="3">
    <source>
        <dbReference type="Google" id="ProtNLM"/>
    </source>
</evidence>